<evidence type="ECO:0000313" key="2">
    <source>
        <dbReference type="Proteomes" id="UP001148662"/>
    </source>
</evidence>
<evidence type="ECO:0000313" key="1">
    <source>
        <dbReference type="EMBL" id="KAJ3558295.1"/>
    </source>
</evidence>
<dbReference type="EMBL" id="JANHOG010000097">
    <property type="protein sequence ID" value="KAJ3558295.1"/>
    <property type="molecule type" value="Genomic_DNA"/>
</dbReference>
<reference evidence="1" key="1">
    <citation type="submission" date="2022-07" db="EMBL/GenBank/DDBJ databases">
        <title>Genome Sequence of Phlebia brevispora.</title>
        <authorList>
            <person name="Buettner E."/>
        </authorList>
    </citation>
    <scope>NUCLEOTIDE SEQUENCE</scope>
    <source>
        <strain evidence="1">MPL23</strain>
    </source>
</reference>
<comment type="caution">
    <text evidence="1">The sequence shown here is derived from an EMBL/GenBank/DDBJ whole genome shotgun (WGS) entry which is preliminary data.</text>
</comment>
<keyword evidence="2" id="KW-1185">Reference proteome</keyword>
<name>A0ACC1TCK5_9APHY</name>
<sequence length="158" mass="17314">MLLTSKALAYADWVVQSINQMTTIDQIDPDQIGQSIINTWNQKALCKGPTMANVMKWKKSNHDPNFQQQQCQNRQQQQQQGQQQQFNGHQGQKTHRGTCGSGKCKAGNTANAATTSVISGTDFTFMVTVLSLLSCIEAECPMVAGNNYPCMQAAISLA</sequence>
<gene>
    <name evidence="1" type="ORF">NM688_g1009</name>
</gene>
<accession>A0ACC1TCK5</accession>
<proteinExistence type="predicted"/>
<organism evidence="1 2">
    <name type="scientific">Phlebia brevispora</name>
    <dbReference type="NCBI Taxonomy" id="194682"/>
    <lineage>
        <taxon>Eukaryota</taxon>
        <taxon>Fungi</taxon>
        <taxon>Dikarya</taxon>
        <taxon>Basidiomycota</taxon>
        <taxon>Agaricomycotina</taxon>
        <taxon>Agaricomycetes</taxon>
        <taxon>Polyporales</taxon>
        <taxon>Meruliaceae</taxon>
        <taxon>Phlebia</taxon>
    </lineage>
</organism>
<protein>
    <submittedName>
        <fullName evidence="1">Uncharacterized protein</fullName>
    </submittedName>
</protein>
<dbReference type="Proteomes" id="UP001148662">
    <property type="component" value="Unassembled WGS sequence"/>
</dbReference>